<dbReference type="OrthoDB" id="2375516at2"/>
<reference evidence="1 2" key="1">
    <citation type="submission" date="2016-12" db="EMBL/GenBank/DDBJ databases">
        <title>Domibacillus antri genome sequencing.</title>
        <authorList>
            <person name="Verma A."/>
            <person name="Krishnamurthi S."/>
        </authorList>
    </citation>
    <scope>NUCLEOTIDE SEQUENCE [LARGE SCALE GENOMIC DNA]</scope>
    <source>
        <strain evidence="1 2">XD80</strain>
    </source>
</reference>
<gene>
    <name evidence="1" type="ORF">BTO30_08740</name>
</gene>
<dbReference type="Proteomes" id="UP000185568">
    <property type="component" value="Unassembled WGS sequence"/>
</dbReference>
<dbReference type="STRING" id="1714264.BTO30_08740"/>
<comment type="caution">
    <text evidence="1">The sequence shown here is derived from an EMBL/GenBank/DDBJ whole genome shotgun (WGS) entry which is preliminary data.</text>
</comment>
<proteinExistence type="predicted"/>
<accession>A0A1Q8Q5E5</accession>
<evidence type="ECO:0000313" key="1">
    <source>
        <dbReference type="EMBL" id="OLN22566.1"/>
    </source>
</evidence>
<sequence>MGRTIQFEEKELVIKFSRLTAAAGLKKELRIPYQTIRNVEAGNFKLHWAALRLGGTSIPFGYKAGRFIYKGKKYFLSYSDASHVVVLDLQGHDFDHIVVQAGTPKQMKRAILKRCPHLIPETDFPS</sequence>
<evidence type="ECO:0000313" key="2">
    <source>
        <dbReference type="Proteomes" id="UP000185568"/>
    </source>
</evidence>
<name>A0A1Q8Q5E5_9BACI</name>
<protein>
    <submittedName>
        <fullName evidence="1">Uncharacterized protein</fullName>
    </submittedName>
</protein>
<dbReference type="EMBL" id="MSDU01000016">
    <property type="protein sequence ID" value="OLN22566.1"/>
    <property type="molecule type" value="Genomic_DNA"/>
</dbReference>
<keyword evidence="2" id="KW-1185">Reference proteome</keyword>
<organism evidence="1 2">
    <name type="scientific">Domibacillus antri</name>
    <dbReference type="NCBI Taxonomy" id="1714264"/>
    <lineage>
        <taxon>Bacteria</taxon>
        <taxon>Bacillati</taxon>
        <taxon>Bacillota</taxon>
        <taxon>Bacilli</taxon>
        <taxon>Bacillales</taxon>
        <taxon>Bacillaceae</taxon>
        <taxon>Domibacillus</taxon>
    </lineage>
</organism>
<dbReference type="RefSeq" id="WP_075398347.1">
    <property type="nucleotide sequence ID" value="NZ_MSDU01000016.1"/>
</dbReference>
<dbReference type="AlphaFoldDB" id="A0A1Q8Q5E5"/>